<reference evidence="2" key="1">
    <citation type="submission" date="2016-10" db="EMBL/GenBank/DDBJ databases">
        <authorList>
            <person name="Varghese N."/>
            <person name="Submissions S."/>
        </authorList>
    </citation>
    <scope>NUCLEOTIDE SEQUENCE [LARGE SCALE GENOMIC DNA]</scope>
    <source>
        <strain evidence="2">LMG 22563</strain>
    </source>
</reference>
<dbReference type="EMBL" id="FORC01000001">
    <property type="protein sequence ID" value="SFI24091.1"/>
    <property type="molecule type" value="Genomic_DNA"/>
</dbReference>
<dbReference type="Proteomes" id="UP000183018">
    <property type="component" value="Unassembled WGS sequence"/>
</dbReference>
<organism evidence="1 2">
    <name type="scientific">Phytopseudomonas argentinensis</name>
    <dbReference type="NCBI Taxonomy" id="289370"/>
    <lineage>
        <taxon>Bacteria</taxon>
        <taxon>Pseudomonadati</taxon>
        <taxon>Pseudomonadota</taxon>
        <taxon>Gammaproteobacteria</taxon>
        <taxon>Pseudomonadales</taxon>
        <taxon>Pseudomonadaceae</taxon>
        <taxon>Phytopseudomonas</taxon>
    </lineage>
</organism>
<proteinExistence type="predicted"/>
<dbReference type="RefSeq" id="WP_074879773.1">
    <property type="nucleotide sequence ID" value="NZ_FORC01000001.1"/>
</dbReference>
<keyword evidence="2" id="KW-1185">Reference proteome</keyword>
<evidence type="ECO:0000313" key="1">
    <source>
        <dbReference type="EMBL" id="SFI24091.1"/>
    </source>
</evidence>
<dbReference type="STRING" id="289370.SAMN05216602_0174"/>
<protein>
    <submittedName>
        <fullName evidence="1">Uncharacterized protein</fullName>
    </submittedName>
</protein>
<dbReference type="NCBIfam" id="NF041068">
    <property type="entry name" value="DpdK"/>
    <property type="match status" value="1"/>
</dbReference>
<dbReference type="OrthoDB" id="8441577at2"/>
<name>A0A1I3GLI0_9GAMM</name>
<sequence>MNEQRQIFLHGPLGRRQFREVLSTMLASLLINPDEIWLVSPWLSDFPLLDNRSGQWNSLEPKWGSRTVSFSELLARAVTGGCTLRIATRNVDSSRYFVRGLENRLGDNPDFHYLISDTLHSKGFLTRSGFLKGSLNYTFSGTQRNDEHVTLTQDAQVISDAFLEFKNHYRFEADI</sequence>
<accession>A0A1I3GLI0</accession>
<dbReference type="AlphaFoldDB" id="A0A1I3GLI0"/>
<dbReference type="SUPFAM" id="SSF56024">
    <property type="entry name" value="Phospholipase D/nuclease"/>
    <property type="match status" value="1"/>
</dbReference>
<gene>
    <name evidence="1" type="ORF">SAMN05216602_0174</name>
</gene>
<evidence type="ECO:0000313" key="2">
    <source>
        <dbReference type="Proteomes" id="UP000183018"/>
    </source>
</evidence>